<accession>A0A1H0B6V6</accession>
<gene>
    <name evidence="5" type="ORF">SAMN05216498_2245</name>
</gene>
<evidence type="ECO:0000256" key="3">
    <source>
        <dbReference type="ARBA" id="ARBA00023163"/>
    </source>
</evidence>
<evidence type="ECO:0000313" key="5">
    <source>
        <dbReference type="EMBL" id="SDN41387.1"/>
    </source>
</evidence>
<dbReference type="CDD" id="cd00090">
    <property type="entry name" value="HTH_ARSR"/>
    <property type="match status" value="1"/>
</dbReference>
<sequence>MYMEKTYLSIEELSTVLKLLGDRTRLDIMRYVSVDECCVCELVELLNLSQPSISQHLRKLKDARLVNEKRKGNWVFYSKNMNHPASEIINGILGHLPDGKKEIEELSNQNMRIICD</sequence>
<dbReference type="SUPFAM" id="SSF46785">
    <property type="entry name" value="Winged helix' DNA-binding domain"/>
    <property type="match status" value="1"/>
</dbReference>
<dbReference type="InterPro" id="IPR001845">
    <property type="entry name" value="HTH_ArsR_DNA-bd_dom"/>
</dbReference>
<feature type="domain" description="HTH arsR-type" evidence="4">
    <location>
        <begin position="5"/>
        <end position="100"/>
    </location>
</feature>
<dbReference type="EMBL" id="FNIG01000004">
    <property type="protein sequence ID" value="SDN41387.1"/>
    <property type="molecule type" value="Genomic_DNA"/>
</dbReference>
<dbReference type="PANTHER" id="PTHR43132">
    <property type="entry name" value="ARSENICAL RESISTANCE OPERON REPRESSOR ARSR-RELATED"/>
    <property type="match status" value="1"/>
</dbReference>
<dbReference type="Pfam" id="PF01022">
    <property type="entry name" value="HTH_5"/>
    <property type="match status" value="1"/>
</dbReference>
<dbReference type="OrthoDB" id="9798835at2"/>
<protein>
    <submittedName>
        <fullName evidence="5">ArsR family transcriptional regulator</fullName>
    </submittedName>
</protein>
<dbReference type="GO" id="GO:0003677">
    <property type="term" value="F:DNA binding"/>
    <property type="evidence" value="ECO:0007669"/>
    <property type="project" value="UniProtKB-KW"/>
</dbReference>
<evidence type="ECO:0000256" key="1">
    <source>
        <dbReference type="ARBA" id="ARBA00023015"/>
    </source>
</evidence>
<proteinExistence type="predicted"/>
<organism evidence="5 6">
    <name type="scientific">Tenuibacillus multivorans</name>
    <dbReference type="NCBI Taxonomy" id="237069"/>
    <lineage>
        <taxon>Bacteria</taxon>
        <taxon>Bacillati</taxon>
        <taxon>Bacillota</taxon>
        <taxon>Bacilli</taxon>
        <taxon>Bacillales</taxon>
        <taxon>Bacillaceae</taxon>
        <taxon>Tenuibacillus</taxon>
    </lineage>
</organism>
<keyword evidence="2" id="KW-0238">DNA-binding</keyword>
<dbReference type="GO" id="GO:0003700">
    <property type="term" value="F:DNA-binding transcription factor activity"/>
    <property type="evidence" value="ECO:0007669"/>
    <property type="project" value="InterPro"/>
</dbReference>
<dbReference type="Proteomes" id="UP000199334">
    <property type="component" value="Unassembled WGS sequence"/>
</dbReference>
<dbReference type="PANTHER" id="PTHR43132:SF2">
    <property type="entry name" value="ARSENICAL RESISTANCE OPERON REPRESSOR ARSR-RELATED"/>
    <property type="match status" value="1"/>
</dbReference>
<dbReference type="PROSITE" id="PS50987">
    <property type="entry name" value="HTH_ARSR_2"/>
    <property type="match status" value="1"/>
</dbReference>
<evidence type="ECO:0000259" key="4">
    <source>
        <dbReference type="PROSITE" id="PS50987"/>
    </source>
</evidence>
<dbReference type="AlphaFoldDB" id="A0A1H0B6V6"/>
<dbReference type="Gene3D" id="1.10.10.10">
    <property type="entry name" value="Winged helix-like DNA-binding domain superfamily/Winged helix DNA-binding domain"/>
    <property type="match status" value="1"/>
</dbReference>
<dbReference type="InterPro" id="IPR011991">
    <property type="entry name" value="ArsR-like_HTH"/>
</dbReference>
<dbReference type="InterPro" id="IPR036390">
    <property type="entry name" value="WH_DNA-bd_sf"/>
</dbReference>
<reference evidence="5 6" key="1">
    <citation type="submission" date="2016-10" db="EMBL/GenBank/DDBJ databases">
        <authorList>
            <person name="de Groot N.N."/>
        </authorList>
    </citation>
    <scope>NUCLEOTIDE SEQUENCE [LARGE SCALE GENOMIC DNA]</scope>
    <source>
        <strain evidence="5 6">CGMCC 1.3442</strain>
    </source>
</reference>
<keyword evidence="6" id="KW-1185">Reference proteome</keyword>
<dbReference type="STRING" id="237069.SAMN05216498_2245"/>
<keyword evidence="3" id="KW-0804">Transcription</keyword>
<evidence type="ECO:0000313" key="6">
    <source>
        <dbReference type="Proteomes" id="UP000199334"/>
    </source>
</evidence>
<dbReference type="SMART" id="SM00418">
    <property type="entry name" value="HTH_ARSR"/>
    <property type="match status" value="1"/>
</dbReference>
<dbReference type="NCBIfam" id="NF033788">
    <property type="entry name" value="HTH_metalloreg"/>
    <property type="match status" value="1"/>
</dbReference>
<dbReference type="InterPro" id="IPR036388">
    <property type="entry name" value="WH-like_DNA-bd_sf"/>
</dbReference>
<evidence type="ECO:0000256" key="2">
    <source>
        <dbReference type="ARBA" id="ARBA00023125"/>
    </source>
</evidence>
<name>A0A1H0B6V6_9BACI</name>
<dbReference type="RefSeq" id="WP_093856680.1">
    <property type="nucleotide sequence ID" value="NZ_BJVZ01000029.1"/>
</dbReference>
<dbReference type="InterPro" id="IPR051011">
    <property type="entry name" value="Metal_resp_trans_reg"/>
</dbReference>
<dbReference type="PRINTS" id="PR00778">
    <property type="entry name" value="HTHARSR"/>
</dbReference>
<keyword evidence="1" id="KW-0805">Transcription regulation</keyword>